<name>A0A0S4NDW4_9BACT</name>
<dbReference type="InterPro" id="IPR002822">
    <property type="entry name" value="Ni_insertion"/>
</dbReference>
<accession>A0A0S4NDW4</accession>
<dbReference type="EMBL" id="FAOO01000028">
    <property type="protein sequence ID" value="CUU09080.1"/>
    <property type="molecule type" value="Genomic_DNA"/>
</dbReference>
<proteinExistence type="predicted"/>
<protein>
    <recommendedName>
        <fullName evidence="3">TIGR00299 family protein</fullName>
    </recommendedName>
</protein>
<organism evidence="1 2">
    <name type="scientific">Candidatus Thermokryptus mobilis</name>
    <dbReference type="NCBI Taxonomy" id="1643428"/>
    <lineage>
        <taxon>Bacteria</taxon>
        <taxon>Pseudomonadati</taxon>
        <taxon>Candidatus Kryptoniota</taxon>
        <taxon>Candidatus Thermokryptus</taxon>
    </lineage>
</organism>
<sequence>MKIAYFDAFSGISGDMTIAAFLNAGLDEKEFISELSKLKLSGFEIEIKK</sequence>
<dbReference type="OrthoDB" id="9765625at2"/>
<dbReference type="RefSeq" id="WP_140945952.1">
    <property type="nucleotide sequence ID" value="NZ_FAOO01000028.1"/>
</dbReference>
<evidence type="ECO:0000313" key="2">
    <source>
        <dbReference type="Proteomes" id="UP000320623"/>
    </source>
</evidence>
<gene>
    <name evidence="1" type="ORF">JGI1_02256</name>
</gene>
<dbReference type="Proteomes" id="UP000320623">
    <property type="component" value="Unassembled WGS sequence"/>
</dbReference>
<reference evidence="2" key="1">
    <citation type="submission" date="2015-11" db="EMBL/GenBank/DDBJ databases">
        <authorList>
            <person name="Varghese N."/>
        </authorList>
    </citation>
    <scope>NUCLEOTIDE SEQUENCE [LARGE SCALE GENOMIC DNA]</scope>
</reference>
<evidence type="ECO:0008006" key="3">
    <source>
        <dbReference type="Google" id="ProtNLM"/>
    </source>
</evidence>
<evidence type="ECO:0000313" key="1">
    <source>
        <dbReference type="EMBL" id="CUU09080.1"/>
    </source>
</evidence>
<keyword evidence="2" id="KW-1185">Reference proteome</keyword>
<dbReference type="Pfam" id="PF01969">
    <property type="entry name" value="Ni_insertion"/>
    <property type="match status" value="1"/>
</dbReference>
<dbReference type="AlphaFoldDB" id="A0A0S4NDW4"/>
<feature type="non-terminal residue" evidence="1">
    <location>
        <position position="49"/>
    </location>
</feature>